<dbReference type="AlphaFoldDB" id="A0A7S2KRV6"/>
<dbReference type="PANTHER" id="PTHR36847">
    <property type="entry name" value="AMIDOLIGASE ENZYME"/>
    <property type="match status" value="1"/>
</dbReference>
<reference evidence="1" key="1">
    <citation type="submission" date="2021-01" db="EMBL/GenBank/DDBJ databases">
        <authorList>
            <person name="Corre E."/>
            <person name="Pelletier E."/>
            <person name="Niang G."/>
            <person name="Scheremetjew M."/>
            <person name="Finn R."/>
            <person name="Kale V."/>
            <person name="Holt S."/>
            <person name="Cochrane G."/>
            <person name="Meng A."/>
            <person name="Brown T."/>
            <person name="Cohen L."/>
        </authorList>
    </citation>
    <scope>NUCLEOTIDE SEQUENCE</scope>
    <source>
        <strain evidence="1">B650</strain>
    </source>
</reference>
<evidence type="ECO:0000313" key="1">
    <source>
        <dbReference type="EMBL" id="CAD9584922.1"/>
    </source>
</evidence>
<dbReference type="PANTHER" id="PTHR36847:SF1">
    <property type="entry name" value="AMIDOLIGASE ENZYME"/>
    <property type="match status" value="1"/>
</dbReference>
<dbReference type="EMBL" id="HBGY01017698">
    <property type="protein sequence ID" value="CAD9584922.1"/>
    <property type="molecule type" value="Transcribed_RNA"/>
</dbReference>
<accession>A0A7S2KRV6</accession>
<gene>
    <name evidence="1" type="ORF">LDAN0321_LOCUS11455</name>
</gene>
<organism evidence="1">
    <name type="scientific">Leptocylindrus danicus</name>
    <dbReference type="NCBI Taxonomy" id="163516"/>
    <lineage>
        <taxon>Eukaryota</taxon>
        <taxon>Sar</taxon>
        <taxon>Stramenopiles</taxon>
        <taxon>Ochrophyta</taxon>
        <taxon>Bacillariophyta</taxon>
        <taxon>Coscinodiscophyceae</taxon>
        <taxon>Chaetocerotophycidae</taxon>
        <taxon>Leptocylindrales</taxon>
        <taxon>Leptocylindraceae</taxon>
        <taxon>Leptocylindrus</taxon>
    </lineage>
</organism>
<dbReference type="Pfam" id="PF12224">
    <property type="entry name" value="Amidoligase_2"/>
    <property type="match status" value="1"/>
</dbReference>
<evidence type="ECO:0008006" key="2">
    <source>
        <dbReference type="Google" id="ProtNLM"/>
    </source>
</evidence>
<proteinExistence type="predicted"/>
<dbReference type="InterPro" id="IPR022025">
    <property type="entry name" value="Amidoligase_2"/>
</dbReference>
<protein>
    <recommendedName>
        <fullName evidence="2">Amidoligase enzyme</fullName>
    </recommendedName>
</protein>
<name>A0A7S2KRV6_9STRA</name>
<sequence>MSDSRSLRFVIGNTYQRLNPRNAPFDRSDRCRKVHDWTVYLDVIGGGDADIIEFVKFDMNNSTFKPQAFVCTCPIKVLDNDGLSVWRFSSRQQTYAQIGPIKVIIRGRGGTYRAIEYELVFSRRGGSLSPSSFIESRRLKDFKPSKMWDNKFGIELELTSSAAVTLDDVANGVSNRAGVTVDAMTYSEGRQTTDTWKLVPDSSIVCSQSQPDCTRFELVSPILRGGEGLNTCYKVMEQGLTSVAGVKVNRSMGFHVHINVEDLSLESLIKVCQNFVKYEDAMDSFMPPSRRTGSDESDQYFRSNKFDIGPNFSNKQRHEMLARCTSLEELCVMMNPQGRYYKLNLQNLMSRRQPTIEFRQHSATASYAKLKNWVRFCMAMVANSAKLRSPSCLKDSTPLDDQFEKLFYFVIKDRFLRNYYLSRRSEVNSVGALVGSCCDSCDHGNICAFGASSQKRTWGSVHS</sequence>